<dbReference type="EMBL" id="LNTY01000049">
    <property type="protein sequence ID" value="KXF80821.1"/>
    <property type="molecule type" value="Genomic_DNA"/>
</dbReference>
<dbReference type="STRING" id="294935.ATN88_16240"/>
<sequence>MLKLLRNVLPLLLAVMIGWQGIAFAEHKGSHHHEASIDHHCVLCALGLPSTTPPTSELLVSPATFPQEFDYLFSSLSLDETAANARDPPFITFKDFYS</sequence>
<organism evidence="1 2">
    <name type="scientific">Enterovibrio coralii</name>
    <dbReference type="NCBI Taxonomy" id="294935"/>
    <lineage>
        <taxon>Bacteria</taxon>
        <taxon>Pseudomonadati</taxon>
        <taxon>Pseudomonadota</taxon>
        <taxon>Gammaproteobacteria</taxon>
        <taxon>Vibrionales</taxon>
        <taxon>Vibrionaceae</taxon>
        <taxon>Enterovibrio</taxon>
    </lineage>
</organism>
<dbReference type="OrthoDB" id="5918948at2"/>
<dbReference type="Proteomes" id="UP000070529">
    <property type="component" value="Unassembled WGS sequence"/>
</dbReference>
<keyword evidence="2" id="KW-1185">Reference proteome</keyword>
<protein>
    <submittedName>
        <fullName evidence="1">Uncharacterized protein</fullName>
    </submittedName>
</protein>
<dbReference type="AlphaFoldDB" id="A0A135I5V7"/>
<name>A0A135I5V7_9GAMM</name>
<accession>A0A135I5V7</accession>
<reference evidence="1 2" key="1">
    <citation type="submission" date="2015-11" db="EMBL/GenBank/DDBJ databases">
        <title>Genomic Taxonomy of the Vibrionaceae.</title>
        <authorList>
            <person name="Gomez-Gil B."/>
            <person name="Enciso-Ibarra J."/>
        </authorList>
    </citation>
    <scope>NUCLEOTIDE SEQUENCE [LARGE SCALE GENOMIC DNA]</scope>
    <source>
        <strain evidence="1 2">CAIM 912</strain>
    </source>
</reference>
<proteinExistence type="predicted"/>
<gene>
    <name evidence="1" type="ORF">ATN88_16240</name>
</gene>
<evidence type="ECO:0000313" key="1">
    <source>
        <dbReference type="EMBL" id="KXF80821.1"/>
    </source>
</evidence>
<dbReference type="RefSeq" id="WP_067418804.1">
    <property type="nucleotide sequence ID" value="NZ_LNTY01000049.1"/>
</dbReference>
<evidence type="ECO:0000313" key="2">
    <source>
        <dbReference type="Proteomes" id="UP000070529"/>
    </source>
</evidence>
<comment type="caution">
    <text evidence="1">The sequence shown here is derived from an EMBL/GenBank/DDBJ whole genome shotgun (WGS) entry which is preliminary data.</text>
</comment>